<keyword evidence="2" id="KW-0963">Cytoplasm</keyword>
<keyword evidence="4" id="KW-0238">DNA-binding</keyword>
<evidence type="ECO:0000256" key="2">
    <source>
        <dbReference type="ARBA" id="ARBA00022490"/>
    </source>
</evidence>
<dbReference type="SMART" id="SM00422">
    <property type="entry name" value="HTH_MERR"/>
    <property type="match status" value="1"/>
</dbReference>
<keyword evidence="3" id="KW-0805">Transcription regulation</keyword>
<dbReference type="CDD" id="cd01108">
    <property type="entry name" value="HTH_CueR"/>
    <property type="match status" value="1"/>
</dbReference>
<dbReference type="PROSITE" id="PS50937">
    <property type="entry name" value="HTH_MERR_2"/>
    <property type="match status" value="1"/>
</dbReference>
<dbReference type="GO" id="GO:0005507">
    <property type="term" value="F:copper ion binding"/>
    <property type="evidence" value="ECO:0007669"/>
    <property type="project" value="InterPro"/>
</dbReference>
<dbReference type="InterPro" id="IPR009061">
    <property type="entry name" value="DNA-bd_dom_put_sf"/>
</dbReference>
<evidence type="ECO:0000256" key="5">
    <source>
        <dbReference type="ARBA" id="ARBA00023163"/>
    </source>
</evidence>
<dbReference type="KEGG" id="mmb:Mmol_1488"/>
<proteinExistence type="predicted"/>
<sequence>MDNDFYNIGEAANASGISAKMIRHYEKVELLPAASRTISGYRTYNQRDVHMLRFIKHSRDLGFSIKQIAALLSLWRDKNRSSSKVKSLAIKHIEVLDQKIKELNAMKSELSHLVKCCHGDERPDCPILDELAIDEI</sequence>
<dbReference type="Pfam" id="PF00376">
    <property type="entry name" value="MerR"/>
    <property type="match status" value="1"/>
</dbReference>
<evidence type="ECO:0000313" key="8">
    <source>
        <dbReference type="Proteomes" id="UP000002742"/>
    </source>
</evidence>
<dbReference type="eggNOG" id="COG0789">
    <property type="taxonomic scope" value="Bacteria"/>
</dbReference>
<dbReference type="GO" id="GO:0003677">
    <property type="term" value="F:DNA binding"/>
    <property type="evidence" value="ECO:0007669"/>
    <property type="project" value="UniProtKB-KW"/>
</dbReference>
<dbReference type="InterPro" id="IPR000551">
    <property type="entry name" value="MerR-type_HTH_dom"/>
</dbReference>
<dbReference type="NCBIfam" id="TIGR02044">
    <property type="entry name" value="CueR"/>
    <property type="match status" value="1"/>
</dbReference>
<dbReference type="InterPro" id="IPR047057">
    <property type="entry name" value="MerR_fam"/>
</dbReference>
<comment type="subcellular location">
    <subcellularLocation>
        <location evidence="1">Cytoplasm</location>
    </subcellularLocation>
</comment>
<dbReference type="OrthoDB" id="9808480at2"/>
<dbReference type="EMBL" id="CP001672">
    <property type="protein sequence ID" value="ACT48392.1"/>
    <property type="molecule type" value="Genomic_DNA"/>
</dbReference>
<dbReference type="RefSeq" id="WP_015832427.1">
    <property type="nucleotide sequence ID" value="NC_012968.1"/>
</dbReference>
<evidence type="ECO:0000259" key="6">
    <source>
        <dbReference type="PROSITE" id="PS50937"/>
    </source>
</evidence>
<dbReference type="Gene3D" id="1.10.1660.10">
    <property type="match status" value="1"/>
</dbReference>
<dbReference type="GO" id="GO:0045893">
    <property type="term" value="P:positive regulation of DNA-templated transcription"/>
    <property type="evidence" value="ECO:0007669"/>
    <property type="project" value="InterPro"/>
</dbReference>
<gene>
    <name evidence="7" type="ordered locus">Mmol_1488</name>
</gene>
<dbReference type="STRING" id="583345.Mmol_1488"/>
<protein>
    <submittedName>
        <fullName evidence="7">Transcriptional regulator, MerR family</fullName>
    </submittedName>
</protein>
<evidence type="ECO:0000313" key="7">
    <source>
        <dbReference type="EMBL" id="ACT48392.1"/>
    </source>
</evidence>
<reference evidence="8" key="1">
    <citation type="submission" date="2009-07" db="EMBL/GenBank/DDBJ databases">
        <title>Complete sequence of Methylotenera mobilis JLW8.</title>
        <authorList>
            <consortium name="US DOE Joint Genome Institute"/>
            <person name="Lucas S."/>
            <person name="Copeland A."/>
            <person name="Lapidus A."/>
            <person name="Glavina del Rio T."/>
            <person name="Tice H."/>
            <person name="Bruce D."/>
            <person name="Goodwin L."/>
            <person name="Pitluck S."/>
            <person name="LaButti K.M."/>
            <person name="Clum A."/>
            <person name="Larimer F."/>
            <person name="Land M."/>
            <person name="Hauser L."/>
            <person name="Kyrpides N."/>
            <person name="Mikhailova N."/>
            <person name="Kayluzhnaya M."/>
            <person name="Chistoserdova L."/>
        </authorList>
    </citation>
    <scope>NUCLEOTIDE SEQUENCE [LARGE SCALE GENOMIC DNA]</scope>
    <source>
        <strain evidence="8">JLW8 / ATCC BAA-1282 / DSM 17540</strain>
    </source>
</reference>
<dbReference type="PANTHER" id="PTHR30204:SF94">
    <property type="entry name" value="HEAVY METAL-DEPENDENT TRANSCRIPTIONAL REGULATOR HI_0293-RELATED"/>
    <property type="match status" value="1"/>
</dbReference>
<dbReference type="PANTHER" id="PTHR30204">
    <property type="entry name" value="REDOX-CYCLING DRUG-SENSING TRANSCRIPTIONAL ACTIVATOR SOXR"/>
    <property type="match status" value="1"/>
</dbReference>
<dbReference type="GO" id="GO:0005737">
    <property type="term" value="C:cytoplasm"/>
    <property type="evidence" value="ECO:0007669"/>
    <property type="project" value="UniProtKB-SubCell"/>
</dbReference>
<feature type="domain" description="HTH merR-type" evidence="6">
    <location>
        <begin position="5"/>
        <end position="74"/>
    </location>
</feature>
<dbReference type="AlphaFoldDB" id="C6WWU3"/>
<dbReference type="InterPro" id="IPR011789">
    <property type="entry name" value="CueR"/>
</dbReference>
<keyword evidence="5" id="KW-0804">Transcription</keyword>
<name>C6WWU3_METML</name>
<evidence type="ECO:0000256" key="4">
    <source>
        <dbReference type="ARBA" id="ARBA00023125"/>
    </source>
</evidence>
<evidence type="ECO:0000256" key="1">
    <source>
        <dbReference type="ARBA" id="ARBA00004496"/>
    </source>
</evidence>
<dbReference type="PRINTS" id="PR00040">
    <property type="entry name" value="HTHMERR"/>
</dbReference>
<evidence type="ECO:0000256" key="3">
    <source>
        <dbReference type="ARBA" id="ARBA00023015"/>
    </source>
</evidence>
<organism evidence="7 8">
    <name type="scientific">Methylotenera mobilis (strain JLW8 / ATCC BAA-1282 / DSM 17540)</name>
    <dbReference type="NCBI Taxonomy" id="583345"/>
    <lineage>
        <taxon>Bacteria</taxon>
        <taxon>Pseudomonadati</taxon>
        <taxon>Pseudomonadota</taxon>
        <taxon>Betaproteobacteria</taxon>
        <taxon>Nitrosomonadales</taxon>
        <taxon>Methylophilaceae</taxon>
        <taxon>Methylotenera</taxon>
    </lineage>
</organism>
<dbReference type="Pfam" id="PF09278">
    <property type="entry name" value="MerR-DNA-bind"/>
    <property type="match status" value="1"/>
</dbReference>
<dbReference type="Proteomes" id="UP000002742">
    <property type="component" value="Chromosome"/>
</dbReference>
<dbReference type="GO" id="GO:0003700">
    <property type="term" value="F:DNA-binding transcription factor activity"/>
    <property type="evidence" value="ECO:0007669"/>
    <property type="project" value="InterPro"/>
</dbReference>
<dbReference type="HOGENOM" id="CLU_060077_2_0_4"/>
<dbReference type="SUPFAM" id="SSF46955">
    <property type="entry name" value="Putative DNA-binding domain"/>
    <property type="match status" value="1"/>
</dbReference>
<reference evidence="7 8" key="2">
    <citation type="journal article" date="2011" name="J. Bacteriol.">
        <title>Genomes of three methylotrophs from a single niche uncover genetic and metabolic divergence of Methylophilaceae.</title>
        <authorList>
            <person name="Lapidus A."/>
            <person name="Clum A."/>
            <person name="Labutti K."/>
            <person name="Kaluzhnaya M.G."/>
            <person name="Lim S."/>
            <person name="Beck D.A."/>
            <person name="Glavina Del Rio T."/>
            <person name="Nolan M."/>
            <person name="Mavromatis K."/>
            <person name="Huntemann M."/>
            <person name="Lucas S."/>
            <person name="Lidstrom M.E."/>
            <person name="Ivanova N."/>
            <person name="Chistoserdova L."/>
        </authorList>
    </citation>
    <scope>NUCLEOTIDE SEQUENCE [LARGE SCALE GENOMIC DNA]</scope>
    <source>
        <strain evidence="8">JLW8 / ATCC BAA-1282 / DSM 17540</strain>
    </source>
</reference>
<accession>C6WWU3</accession>
<dbReference type="InterPro" id="IPR015358">
    <property type="entry name" value="Tscrpt_reg_MerR_DNA-bd"/>
</dbReference>
<keyword evidence="8" id="KW-1185">Reference proteome</keyword>